<protein>
    <recommendedName>
        <fullName evidence="3">Ferredoxin</fullName>
    </recommendedName>
</protein>
<name>A0A084IKR3_SALHC</name>
<sequence>MAQCVRTDLDCADICSTTVRVLSRQTHIDKSAAATLVKACRDACQTCARDCESHRDQHQHCAECADSCNRCATACDELLGHLDG</sequence>
<dbReference type="AlphaFoldDB" id="A0A084IKR3"/>
<dbReference type="InterPro" id="IPR005560">
    <property type="entry name" value="Csp_YhjQ"/>
</dbReference>
<accession>A0A084IKR3</accession>
<dbReference type="Proteomes" id="UP000028302">
    <property type="component" value="Unassembled WGS sequence"/>
</dbReference>
<dbReference type="SMR" id="A0A084IKR3"/>
<dbReference type="STRING" id="1304275.C41B8_10565"/>
<dbReference type="OrthoDB" id="5396211at2"/>
<evidence type="ECO:0008006" key="3">
    <source>
        <dbReference type="Google" id="ProtNLM"/>
    </source>
</evidence>
<dbReference type="PANTHER" id="PTHR37310:SF1">
    <property type="entry name" value="CYTOPLASMIC PROTEIN"/>
    <property type="match status" value="1"/>
</dbReference>
<dbReference type="EMBL" id="APNK01000014">
    <property type="protein sequence ID" value="KEZ77297.1"/>
    <property type="molecule type" value="Genomic_DNA"/>
</dbReference>
<evidence type="ECO:0000313" key="1">
    <source>
        <dbReference type="EMBL" id="KEZ77297.1"/>
    </source>
</evidence>
<reference evidence="1 2" key="1">
    <citation type="submission" date="2013-03" db="EMBL/GenBank/DDBJ databases">
        <title>Salinisphaera hydrothermalis C41B8 Genome Sequencing.</title>
        <authorList>
            <person name="Li C."/>
            <person name="Lai Q."/>
            <person name="Shao Z."/>
        </authorList>
    </citation>
    <scope>NUCLEOTIDE SEQUENCE [LARGE SCALE GENOMIC DNA]</scope>
    <source>
        <strain evidence="1 2">C41B8</strain>
    </source>
</reference>
<dbReference type="Gene3D" id="1.20.1270.360">
    <property type="match status" value="1"/>
</dbReference>
<organism evidence="1 2">
    <name type="scientific">Salinisphaera hydrothermalis (strain C41B8)</name>
    <dbReference type="NCBI Taxonomy" id="1304275"/>
    <lineage>
        <taxon>Bacteria</taxon>
        <taxon>Pseudomonadati</taxon>
        <taxon>Pseudomonadota</taxon>
        <taxon>Gammaproteobacteria</taxon>
        <taxon>Salinisphaerales</taxon>
        <taxon>Salinisphaeraceae</taxon>
        <taxon>Salinisphaera</taxon>
    </lineage>
</organism>
<proteinExistence type="predicted"/>
<dbReference type="PANTHER" id="PTHR37310">
    <property type="entry name" value="CYTOPLASMIC PROTEIN-RELATED"/>
    <property type="match status" value="1"/>
</dbReference>
<dbReference type="Pfam" id="PF03860">
    <property type="entry name" value="Csp"/>
    <property type="match status" value="1"/>
</dbReference>
<dbReference type="RefSeq" id="WP_156962506.1">
    <property type="nucleotide sequence ID" value="NZ_APNK01000014.1"/>
</dbReference>
<comment type="caution">
    <text evidence="1">The sequence shown here is derived from an EMBL/GenBank/DDBJ whole genome shotgun (WGS) entry which is preliminary data.</text>
</comment>
<gene>
    <name evidence="1" type="ORF">C41B8_10565</name>
</gene>
<keyword evidence="2" id="KW-1185">Reference proteome</keyword>
<evidence type="ECO:0000313" key="2">
    <source>
        <dbReference type="Proteomes" id="UP000028302"/>
    </source>
</evidence>